<sequence>MSEDDADDERPKGFDISKLNVEMSDEERSAADVRLKEQFKELAEGTTVMADAMRGIGGLSSVEEAKRFANNLQDAINASGLGSIQDQFDTITDRGVLSGMFAARERMRDLLPDIQAHTSALAGLPDYAAHTSAIQSALEAVTALPEPWGDVYGLTATSRLAEEMRRQHALYLEPIGTFADIRSGAIADTHQSIQAMVLPRLDIKESLGIERMADAFGAANVYQSLGLVSDYDAQMRAITSSLSGHMEALTAAQAVRDAMFPSGLTDAIESLLARSIAAQEAMLAEYRESASDAKTEARFNRRMVTLTTIINILMFFMTVALNIEDRLVDDDAAVRENAEAVRQMRQSFDEMAAQVQRTNEMQEAATEQDRAADAAVADLLREIANRLSDEAESGKHDVPKPPLVD</sequence>
<gene>
    <name evidence="1" type="ORF">I0K15_02895</name>
</gene>
<dbReference type="EMBL" id="CP064942">
    <property type="protein sequence ID" value="QPH54743.1"/>
    <property type="molecule type" value="Genomic_DNA"/>
</dbReference>
<dbReference type="KEGG" id="poz:I0K15_02895"/>
<organism evidence="1 2">
    <name type="scientific">Pontivivens ytuae</name>
    <dbReference type="NCBI Taxonomy" id="2789856"/>
    <lineage>
        <taxon>Bacteria</taxon>
        <taxon>Pseudomonadati</taxon>
        <taxon>Pseudomonadota</taxon>
        <taxon>Alphaproteobacteria</taxon>
        <taxon>Rhodobacterales</taxon>
        <taxon>Paracoccaceae</taxon>
        <taxon>Pontivivens</taxon>
    </lineage>
</organism>
<dbReference type="Proteomes" id="UP000594800">
    <property type="component" value="Chromosome"/>
</dbReference>
<name>A0A7S9QD89_9RHOB</name>
<protein>
    <recommendedName>
        <fullName evidence="3">Toxic anion resistance protein (TelA)</fullName>
    </recommendedName>
</protein>
<evidence type="ECO:0000313" key="2">
    <source>
        <dbReference type="Proteomes" id="UP000594800"/>
    </source>
</evidence>
<keyword evidence="2" id="KW-1185">Reference proteome</keyword>
<dbReference type="AlphaFoldDB" id="A0A7S9QD89"/>
<accession>A0A7S9QD89</accession>
<evidence type="ECO:0008006" key="3">
    <source>
        <dbReference type="Google" id="ProtNLM"/>
    </source>
</evidence>
<proteinExistence type="predicted"/>
<dbReference type="RefSeq" id="WP_196103948.1">
    <property type="nucleotide sequence ID" value="NZ_CP064942.1"/>
</dbReference>
<reference evidence="1 2" key="1">
    <citation type="submission" date="2020-11" db="EMBL/GenBank/DDBJ databases">
        <title>Description of Pontivivens ytuae sp. nov. isolated from deep sea sediment of Mariana Trench.</title>
        <authorList>
            <person name="Wang Z."/>
            <person name="Sun Q.-L."/>
            <person name="Xu X.-D."/>
            <person name="Tang Y.-Z."/>
            <person name="Zhang J."/>
        </authorList>
    </citation>
    <scope>NUCLEOTIDE SEQUENCE [LARGE SCALE GENOMIC DNA]</scope>
    <source>
        <strain evidence="1 2">MT2928</strain>
    </source>
</reference>
<evidence type="ECO:0000313" key="1">
    <source>
        <dbReference type="EMBL" id="QPH54743.1"/>
    </source>
</evidence>